<keyword evidence="1" id="KW-0812">Transmembrane</keyword>
<dbReference type="Proteomes" id="UP000593737">
    <property type="component" value="Chromosome"/>
</dbReference>
<protein>
    <recommendedName>
        <fullName evidence="4">DUF4112 domain-containing protein</fullName>
    </recommendedName>
</protein>
<dbReference type="Pfam" id="PF13430">
    <property type="entry name" value="DUF4112"/>
    <property type="match status" value="1"/>
</dbReference>
<reference evidence="2 3" key="1">
    <citation type="journal article" date="2020" name="ISME J.">
        <title>Enrichment and physiological characterization of a novel comammox Nitrospira indicates ammonium inhibition of complete nitrification.</title>
        <authorList>
            <person name="Sakoula D."/>
            <person name="Koch H."/>
            <person name="Frank J."/>
            <person name="Jetten M.S.M."/>
            <person name="van Kessel M.A.H.J."/>
            <person name="Lucker S."/>
        </authorList>
    </citation>
    <scope>NUCLEOTIDE SEQUENCE [LARGE SCALE GENOMIC DNA]</scope>
    <source>
        <strain evidence="2">Comreactor17</strain>
    </source>
</reference>
<dbReference type="InterPro" id="IPR025187">
    <property type="entry name" value="DUF4112"/>
</dbReference>
<keyword evidence="1" id="KW-1133">Transmembrane helix</keyword>
<evidence type="ECO:0008006" key="4">
    <source>
        <dbReference type="Google" id="ProtNLM"/>
    </source>
</evidence>
<proteinExistence type="predicted"/>
<dbReference type="PANTHER" id="PTHR35519">
    <property type="entry name" value="MEMBRANE PROTEINS"/>
    <property type="match status" value="1"/>
</dbReference>
<keyword evidence="1" id="KW-0472">Membrane</keyword>
<evidence type="ECO:0000256" key="1">
    <source>
        <dbReference type="SAM" id="Phobius"/>
    </source>
</evidence>
<feature type="transmembrane region" description="Helical" evidence="1">
    <location>
        <begin position="96"/>
        <end position="116"/>
    </location>
</feature>
<gene>
    <name evidence="2" type="ORF">Nkreftii_000856</name>
</gene>
<evidence type="ECO:0000313" key="3">
    <source>
        <dbReference type="Proteomes" id="UP000593737"/>
    </source>
</evidence>
<evidence type="ECO:0000313" key="2">
    <source>
        <dbReference type="EMBL" id="QPD03082.1"/>
    </source>
</evidence>
<dbReference type="EMBL" id="CP047423">
    <property type="protein sequence ID" value="QPD03082.1"/>
    <property type="molecule type" value="Genomic_DNA"/>
</dbReference>
<dbReference type="AlphaFoldDB" id="A0A7S8FC64"/>
<sequence length="175" mass="19323">MEFSSVRNTESEPRVQVLPRDQAREHLLAIADILAKVMDTTIRIPGTSWYIGLDPLLGLIPGIGDVLANLIGTVILGLATRLQLPRIVLARMSLNLLINGTVGAVPIIGDLFSVWFRSHSRNAALLRDAAMKPDRETHTDWFYVGGIISGTVALLLLMIAFIIWLIFKLWSVIQA</sequence>
<feature type="transmembrane region" description="Helical" evidence="1">
    <location>
        <begin position="141"/>
        <end position="167"/>
    </location>
</feature>
<organism evidence="2 3">
    <name type="scientific">Candidatus Nitrospira kreftii</name>
    <dbReference type="NCBI Taxonomy" id="2652173"/>
    <lineage>
        <taxon>Bacteria</taxon>
        <taxon>Pseudomonadati</taxon>
        <taxon>Nitrospirota</taxon>
        <taxon>Nitrospiria</taxon>
        <taxon>Nitrospirales</taxon>
        <taxon>Nitrospiraceae</taxon>
        <taxon>Nitrospira</taxon>
    </lineage>
</organism>
<name>A0A7S8FC64_9BACT</name>
<feature type="transmembrane region" description="Helical" evidence="1">
    <location>
        <begin position="66"/>
        <end position="84"/>
    </location>
</feature>
<dbReference type="KEGG" id="nkf:Nkreftii_000856"/>
<accession>A0A7S8FC64</accession>
<dbReference type="PANTHER" id="PTHR35519:SF2">
    <property type="entry name" value="PH DOMAIN PROTEIN"/>
    <property type="match status" value="1"/>
</dbReference>